<dbReference type="Proteomes" id="UP000009149">
    <property type="component" value="Chromosome"/>
</dbReference>
<dbReference type="EMBL" id="CP000975">
    <property type="protein sequence ID" value="ACD83557.1"/>
    <property type="molecule type" value="Genomic_DNA"/>
</dbReference>
<dbReference type="STRING" id="481448.Minf_1503"/>
<accession>B3DW54</accession>
<sequence>MINLTGLSCGFTEFWVFSPILGRLSPSLTFKSKGWLQKEGKLRIGLGKRSDYMQKWKQA</sequence>
<dbReference type="KEGG" id="min:Minf_1503"/>
<protein>
    <submittedName>
        <fullName evidence="1">Uncharacterized protein</fullName>
    </submittedName>
</protein>
<evidence type="ECO:0000313" key="2">
    <source>
        <dbReference type="Proteomes" id="UP000009149"/>
    </source>
</evidence>
<gene>
    <name evidence="1" type="ordered locus">Minf_1503</name>
</gene>
<name>B3DW54_METI4</name>
<evidence type="ECO:0000313" key="1">
    <source>
        <dbReference type="EMBL" id="ACD83557.1"/>
    </source>
</evidence>
<proteinExistence type="predicted"/>
<dbReference type="HOGENOM" id="CLU_2955265_0_0_0"/>
<organism evidence="1 2">
    <name type="scientific">Methylacidiphilum infernorum (isolate V4)</name>
    <name type="common">Methylokorus infernorum (strain V4)</name>
    <dbReference type="NCBI Taxonomy" id="481448"/>
    <lineage>
        <taxon>Bacteria</taxon>
        <taxon>Pseudomonadati</taxon>
        <taxon>Verrucomicrobiota</taxon>
        <taxon>Methylacidiphilae</taxon>
        <taxon>Methylacidiphilales</taxon>
        <taxon>Methylacidiphilaceae</taxon>
        <taxon>Methylacidiphilum (ex Ratnadevi et al. 2023)</taxon>
    </lineage>
</organism>
<reference evidence="1 2" key="1">
    <citation type="journal article" date="2008" name="Biol. Direct">
        <title>Complete genome sequence of the extremely acidophilic methanotroph isolate V4, Methylacidiphilum infernorum, a representative of the bacterial phylum Verrucomicrobia.</title>
        <authorList>
            <person name="Hou S."/>
            <person name="Makarova K.S."/>
            <person name="Saw J.H."/>
            <person name="Senin P."/>
            <person name="Ly B.V."/>
            <person name="Zhou Z."/>
            <person name="Ren Y."/>
            <person name="Wang J."/>
            <person name="Galperin M.Y."/>
            <person name="Omelchenko M.V."/>
            <person name="Wolf Y.I."/>
            <person name="Yutin N."/>
            <person name="Koonin E.V."/>
            <person name="Stott M.B."/>
            <person name="Mountain B.W."/>
            <person name="Crowe M.A."/>
            <person name="Smirnova A.V."/>
            <person name="Dunfield P.F."/>
            <person name="Feng L."/>
            <person name="Wang L."/>
            <person name="Alam M."/>
        </authorList>
    </citation>
    <scope>NUCLEOTIDE SEQUENCE [LARGE SCALE GENOMIC DNA]</scope>
    <source>
        <strain evidence="2">Isolate V4</strain>
    </source>
</reference>
<dbReference type="AlphaFoldDB" id="B3DW54"/>